<dbReference type="SUPFAM" id="SSF50242">
    <property type="entry name" value="TIMP-like"/>
    <property type="match status" value="1"/>
</dbReference>
<proteinExistence type="predicted"/>
<comment type="caution">
    <text evidence="2">The sequence shown here is derived from an EMBL/GenBank/DDBJ whole genome shotgun (WGS) entry which is preliminary data.</text>
</comment>
<evidence type="ECO:0000256" key="1">
    <source>
        <dbReference type="SAM" id="SignalP"/>
    </source>
</evidence>
<dbReference type="EMBL" id="JACWZZ010000001">
    <property type="protein sequence ID" value="MBD2713650.1"/>
    <property type="molecule type" value="Genomic_DNA"/>
</dbReference>
<dbReference type="InterPro" id="IPR008993">
    <property type="entry name" value="TIMP-like_OB-fold"/>
</dbReference>
<dbReference type="Proteomes" id="UP000642468">
    <property type="component" value="Unassembled WGS sequence"/>
</dbReference>
<evidence type="ECO:0000313" key="2">
    <source>
        <dbReference type="EMBL" id="MBD2713650.1"/>
    </source>
</evidence>
<keyword evidence="3" id="KW-1185">Reference proteome</keyword>
<accession>A0ABR8JE63</accession>
<reference evidence="2 3" key="1">
    <citation type="submission" date="2020-09" db="EMBL/GenBank/DDBJ databases">
        <authorList>
            <person name="Kim M.K."/>
        </authorList>
    </citation>
    <scope>NUCLEOTIDE SEQUENCE [LARGE SCALE GENOMIC DNA]</scope>
    <source>
        <strain evidence="2 3">BT646</strain>
    </source>
</reference>
<keyword evidence="1" id="KW-0732">Signal</keyword>
<protein>
    <recommendedName>
        <fullName evidence="4">NTR domain-containing protein</fullName>
    </recommendedName>
</protein>
<feature type="chain" id="PRO_5046855697" description="NTR domain-containing protein" evidence="1">
    <location>
        <begin position="20"/>
        <end position="152"/>
    </location>
</feature>
<evidence type="ECO:0000313" key="3">
    <source>
        <dbReference type="Proteomes" id="UP000642468"/>
    </source>
</evidence>
<feature type="signal peptide" evidence="1">
    <location>
        <begin position="1"/>
        <end position="19"/>
    </location>
</feature>
<dbReference type="RefSeq" id="WP_190782807.1">
    <property type="nucleotide sequence ID" value="NZ_JACWZZ010000001.1"/>
</dbReference>
<sequence>MRKLLFLSILYLLPYSLKACSCGRIGICKSRKSAQLVLTGILISTKTNLYKDSLNRKQARHIIHTFKVQHVYKGKVIADTVSLTTPAAHVDCGSYFMLNKSYLIYSELTDQDPTDIFGSGKKVIPYLTTNMCTRTKRNRFLTIYEKSVLTVL</sequence>
<dbReference type="Gene3D" id="2.40.50.120">
    <property type="match status" value="1"/>
</dbReference>
<evidence type="ECO:0008006" key="4">
    <source>
        <dbReference type="Google" id="ProtNLM"/>
    </source>
</evidence>
<gene>
    <name evidence="2" type="ORF">IC231_01235</name>
</gene>
<organism evidence="2 3">
    <name type="scientific">Hymenobacter duratus</name>
    <dbReference type="NCBI Taxonomy" id="2771356"/>
    <lineage>
        <taxon>Bacteria</taxon>
        <taxon>Pseudomonadati</taxon>
        <taxon>Bacteroidota</taxon>
        <taxon>Cytophagia</taxon>
        <taxon>Cytophagales</taxon>
        <taxon>Hymenobacteraceae</taxon>
        <taxon>Hymenobacter</taxon>
    </lineage>
</organism>
<name>A0ABR8JE63_9BACT</name>